<evidence type="ECO:0000256" key="2">
    <source>
        <dbReference type="SAM" id="SignalP"/>
    </source>
</evidence>
<evidence type="ECO:0000313" key="6">
    <source>
        <dbReference type="Proteomes" id="UP000290283"/>
    </source>
</evidence>
<comment type="caution">
    <text evidence="5">The sequence shown here is derived from an EMBL/GenBank/DDBJ whole genome shotgun (WGS) entry which is preliminary data.</text>
</comment>
<dbReference type="Pfam" id="PF19406">
    <property type="entry name" value="PKD_5"/>
    <property type="match status" value="1"/>
</dbReference>
<dbReference type="Pfam" id="PF18962">
    <property type="entry name" value="Por_Secre_tail"/>
    <property type="match status" value="1"/>
</dbReference>
<dbReference type="Proteomes" id="UP000290283">
    <property type="component" value="Unassembled WGS sequence"/>
</dbReference>
<dbReference type="InterPro" id="IPR026444">
    <property type="entry name" value="Secre_tail"/>
</dbReference>
<accession>A0A4Q1K4S7</accession>
<dbReference type="EMBL" id="SBKO01000001">
    <property type="protein sequence ID" value="RXR20883.1"/>
    <property type="molecule type" value="Genomic_DNA"/>
</dbReference>
<dbReference type="Gene3D" id="2.60.120.260">
    <property type="entry name" value="Galactose-binding domain-like"/>
    <property type="match status" value="1"/>
</dbReference>
<sequence>MKQIRLLLVALLFFASLSMYSQDCSVVKTLSDDQDICLGQNATITMFASEVGVSYELINEATGLPVAVIPGNGTDINFTVAPAIATVYHIRATCLLGTFDLTEKVTINVKPVPVAIATPASQNICSGGTTNIALSSAMGGTTFSWTVVQVGVSGASNNTGNVIAQTLTATGSVPGTATYSITPSNNGCNGTPIVVQITVAPSTLGGNASTSNSSVVAMTSICHNGTGTIYLLNHRGIVLRWEYTINGGLTWVQEPASASSSFNYNISQTRAYRAVVQSGTCATANSTVVILNVIPAVIPTPVTATPSTICNGQSSTLTATSGWATSGSIADGGDFDSANPPGWLTDGDLNQLNAGGSNTNPTKWRLSASNSGTYSGITYTSSNKFAIAHGAIDSNLDTPVFNTLGLNTASLLLNHAFKLEATASAKVQLSLDGGATFPITLLTYNGASTRQPYNNFPLETISLDSYVGLSNLRIRFNFHGTDFSSWAIDNIRIPDVPVGLTTQWYDGNGNAMATNVVSPSVSTQYSIVTYLNGCPSGVAYVWVNVNQRPTASLGPSQTVCNSTPATFSIALTGTAPWKVTYSNGSTSTSVSGINTSPYVFTTPNLVANTTYTVTAVSDSKCSATPADITNNGIVSVLNGTPGNWTGLVGTDWFDCKNWAGGGPNPPTITTDVIIPNGRPNMPVIDASTAKAVGYGGIANARDITIGTASSLTMSNGSVLNIGKDWKNNGTFNPGNATVELRGSTLNQLQLINSGIKLNETFYNLILNTSGGAKGVILPNNFQLTVANHLTLQSGDLRLTDEAQLVQLGTTANPTVGTGKLYRDQQGKKSSFHYNYWSSPVSNDNVNYTLAGNLKDGTDVTTNPFAMNNINFGDGIYFADGVVTNPIKISNRWLYKYASSAPNYFSWIPITNTQNLSVGEGYIMKGCDGTVANSAMQNYVFVGKPNNGDINLTLGANQTYLVGNPYPSPLDADKFIRDNIKDGGNAATNKFNGVLYFFDHFGGNSHLLAEYEGGYAAYSLMGGVVAVSNDPMTLNSGASGTKVPKRYIPVAQGFFIKSIQDNVLTSTNPNLSPITGGIINFKNSQRAFCTEGSGNSLFFRTANPSVTAEKESREKIRLQFISPTGINRQLLVGVDENATKKFDLGFDAPMIDVKSEDMYWNLSGNKLIIQGLDNFDESQRIPLTIKTSTQGEFKIRILNLENIDDSKEIYLYDALTRESHNLRDNEFVLSVNPGEYANRFSIRFAAAASNEVNTNLRNQEMPISYSKVDRSISIFNDTEAKLKEVQIFNLLGQTVQQSEVENVFSSTIKVPVGNLPSNTYIVKVITDSGSATKKIIIN</sequence>
<reference evidence="6" key="1">
    <citation type="submission" date="2019-01" db="EMBL/GenBank/DDBJ databases">
        <title>Cytophagaceae bacterium strain CAR-16.</title>
        <authorList>
            <person name="Chen W.-M."/>
        </authorList>
    </citation>
    <scope>NUCLEOTIDE SEQUENCE [LARGE SCALE GENOMIC DNA]</scope>
    <source>
        <strain evidence="6">LLJ-11</strain>
    </source>
</reference>
<organism evidence="5 6">
    <name type="scientific">Flavobacterium amnicola</name>
    <dbReference type="NCBI Taxonomy" id="2506422"/>
    <lineage>
        <taxon>Bacteria</taxon>
        <taxon>Pseudomonadati</taxon>
        <taxon>Bacteroidota</taxon>
        <taxon>Flavobacteriia</taxon>
        <taxon>Flavobacteriales</taxon>
        <taxon>Flavobacteriaceae</taxon>
        <taxon>Flavobacterium</taxon>
    </lineage>
</organism>
<protein>
    <submittedName>
        <fullName evidence="5">T9SS type A sorting domain-containing protein</fullName>
    </submittedName>
</protein>
<dbReference type="NCBIfam" id="TIGR04183">
    <property type="entry name" value="Por_Secre_tail"/>
    <property type="match status" value="1"/>
</dbReference>
<name>A0A4Q1K4S7_9FLAO</name>
<gene>
    <name evidence="5" type="ORF">EQG63_02800</name>
</gene>
<dbReference type="InterPro" id="IPR045828">
    <property type="entry name" value="PKD_Bacteroidetes"/>
</dbReference>
<keyword evidence="6" id="KW-1185">Reference proteome</keyword>
<feature type="signal peptide" evidence="2">
    <location>
        <begin position="1"/>
        <end position="21"/>
    </location>
</feature>
<evidence type="ECO:0000259" key="4">
    <source>
        <dbReference type="Pfam" id="PF19406"/>
    </source>
</evidence>
<dbReference type="OrthoDB" id="2582440at2"/>
<feature type="chain" id="PRO_5020766925" evidence="2">
    <location>
        <begin position="22"/>
        <end position="1337"/>
    </location>
</feature>
<evidence type="ECO:0000256" key="1">
    <source>
        <dbReference type="ARBA" id="ARBA00022729"/>
    </source>
</evidence>
<evidence type="ECO:0000259" key="3">
    <source>
        <dbReference type="Pfam" id="PF18962"/>
    </source>
</evidence>
<evidence type="ECO:0000313" key="5">
    <source>
        <dbReference type="EMBL" id="RXR20883.1"/>
    </source>
</evidence>
<feature type="domain" description="PKD-like" evidence="4">
    <location>
        <begin position="123"/>
        <end position="202"/>
    </location>
</feature>
<keyword evidence="1 2" id="KW-0732">Signal</keyword>
<feature type="domain" description="Secretion system C-terminal sorting" evidence="3">
    <location>
        <begin position="1271"/>
        <end position="1336"/>
    </location>
</feature>
<proteinExistence type="predicted"/>
<dbReference type="RefSeq" id="WP_129434184.1">
    <property type="nucleotide sequence ID" value="NZ_SBKO01000001.1"/>
</dbReference>